<gene>
    <name evidence="2" type="ORF">L0C25_21825</name>
</gene>
<keyword evidence="1" id="KW-0812">Transmembrane</keyword>
<reference evidence="2" key="1">
    <citation type="submission" date="2022-01" db="EMBL/GenBank/DDBJ databases">
        <title>Nocardioidaceae gen. sp. A5X3R13.</title>
        <authorList>
            <person name="Lopez Marin M.A."/>
            <person name="Uhlik O."/>
        </authorList>
    </citation>
    <scope>NUCLEOTIDE SEQUENCE</scope>
    <source>
        <strain evidence="2">A5X3R13</strain>
    </source>
</reference>
<protein>
    <recommendedName>
        <fullName evidence="4">Integral membrane protein</fullName>
    </recommendedName>
</protein>
<dbReference type="EMBL" id="CP094970">
    <property type="protein sequence ID" value="UYM05129.1"/>
    <property type="molecule type" value="Genomic_DNA"/>
</dbReference>
<keyword evidence="1" id="KW-1133">Transmembrane helix</keyword>
<feature type="transmembrane region" description="Helical" evidence="1">
    <location>
        <begin position="108"/>
        <end position="124"/>
    </location>
</feature>
<dbReference type="RefSeq" id="WP_271633905.1">
    <property type="nucleotide sequence ID" value="NZ_CP094970.1"/>
</dbReference>
<dbReference type="KEGG" id="sgrg:L0C25_21825"/>
<evidence type="ECO:0008006" key="4">
    <source>
        <dbReference type="Google" id="ProtNLM"/>
    </source>
</evidence>
<feature type="transmembrane region" description="Helical" evidence="1">
    <location>
        <begin position="12"/>
        <end position="30"/>
    </location>
</feature>
<dbReference type="Proteomes" id="UP001164390">
    <property type="component" value="Chromosome"/>
</dbReference>
<accession>A0AA46YKZ7</accession>
<evidence type="ECO:0000256" key="1">
    <source>
        <dbReference type="SAM" id="Phobius"/>
    </source>
</evidence>
<sequence length="128" mass="13742">MPDSTSHGFGRVLVAVYAVFALAATARSLVQIATRFDEAPVAYLLSAFAGIVYIVATIALGLGRDSTRRLALVTIVVELVGVLAVGTLSLADPDLFPDATVWSDFGQGYGYVPLVLPFVGLWWLRRTR</sequence>
<feature type="transmembrane region" description="Helical" evidence="1">
    <location>
        <begin position="70"/>
        <end position="88"/>
    </location>
</feature>
<evidence type="ECO:0000313" key="3">
    <source>
        <dbReference type="Proteomes" id="UP001164390"/>
    </source>
</evidence>
<proteinExistence type="predicted"/>
<keyword evidence="3" id="KW-1185">Reference proteome</keyword>
<organism evidence="2 3">
    <name type="scientific">Solicola gregarius</name>
    <dbReference type="NCBI Taxonomy" id="2908642"/>
    <lineage>
        <taxon>Bacteria</taxon>
        <taxon>Bacillati</taxon>
        <taxon>Actinomycetota</taxon>
        <taxon>Actinomycetes</taxon>
        <taxon>Propionibacteriales</taxon>
        <taxon>Nocardioidaceae</taxon>
        <taxon>Solicola</taxon>
    </lineage>
</organism>
<feature type="transmembrane region" description="Helical" evidence="1">
    <location>
        <begin position="42"/>
        <end position="63"/>
    </location>
</feature>
<name>A0AA46YKZ7_9ACTN</name>
<evidence type="ECO:0000313" key="2">
    <source>
        <dbReference type="EMBL" id="UYM05129.1"/>
    </source>
</evidence>
<dbReference type="AlphaFoldDB" id="A0AA46YKZ7"/>
<keyword evidence="1" id="KW-0472">Membrane</keyword>